<gene>
    <name evidence="1" type="ORF">TEK04_09480</name>
</gene>
<evidence type="ECO:0000313" key="2">
    <source>
        <dbReference type="Proteomes" id="UP001361570"/>
    </source>
</evidence>
<name>A0ABU8DVR2_9ACTN</name>
<organism evidence="1 2">
    <name type="scientific">Klenkia sesuvii</name>
    <dbReference type="NCBI Taxonomy" id="3103137"/>
    <lineage>
        <taxon>Bacteria</taxon>
        <taxon>Bacillati</taxon>
        <taxon>Actinomycetota</taxon>
        <taxon>Actinomycetes</taxon>
        <taxon>Geodermatophilales</taxon>
        <taxon>Geodermatophilaceae</taxon>
        <taxon>Klenkia</taxon>
    </lineage>
</organism>
<proteinExistence type="predicted"/>
<sequence length="53" mass="5291">MGAELSGVIDERSTVGGLGQAYEAEQDDVVAAVDEPVDVVGQPAGAAKMRGSS</sequence>
<dbReference type="EMBL" id="JBAPLU010000007">
    <property type="protein sequence ID" value="MEI4271953.1"/>
    <property type="molecule type" value="Genomic_DNA"/>
</dbReference>
<dbReference type="Proteomes" id="UP001361570">
    <property type="component" value="Unassembled WGS sequence"/>
</dbReference>
<comment type="caution">
    <text evidence="1">The sequence shown here is derived from an EMBL/GenBank/DDBJ whole genome shotgun (WGS) entry which is preliminary data.</text>
</comment>
<protein>
    <submittedName>
        <fullName evidence="1">Uncharacterized protein</fullName>
    </submittedName>
</protein>
<dbReference type="RefSeq" id="WP_336404089.1">
    <property type="nucleotide sequence ID" value="NZ_JBAPLU010000007.1"/>
</dbReference>
<keyword evidence="2" id="KW-1185">Reference proteome</keyword>
<accession>A0ABU8DVR2</accession>
<evidence type="ECO:0000313" key="1">
    <source>
        <dbReference type="EMBL" id="MEI4271953.1"/>
    </source>
</evidence>
<reference evidence="1 2" key="1">
    <citation type="submission" date="2024-03" db="EMBL/GenBank/DDBJ databases">
        <title>Draft genome sequence of Klenkia sp. LSe6-5.</title>
        <authorList>
            <person name="Duangmal K."/>
            <person name="Chantavorakit T."/>
        </authorList>
    </citation>
    <scope>NUCLEOTIDE SEQUENCE [LARGE SCALE GENOMIC DNA]</scope>
    <source>
        <strain evidence="1 2">LSe6-5</strain>
    </source>
</reference>